<protein>
    <submittedName>
        <fullName evidence="13">Mechanosensitive channel MscK</fullName>
    </submittedName>
</protein>
<feature type="transmembrane region" description="Helical" evidence="9">
    <location>
        <begin position="542"/>
        <end position="560"/>
    </location>
</feature>
<keyword evidence="6 9" id="KW-0472">Membrane</keyword>
<feature type="region of interest" description="Disordered" evidence="8">
    <location>
        <begin position="30"/>
        <end position="49"/>
    </location>
</feature>
<feature type="domain" description="Mechanosensitive ion channel MscS" evidence="11">
    <location>
        <begin position="621"/>
        <end position="688"/>
    </location>
</feature>
<dbReference type="InterPro" id="IPR049278">
    <property type="entry name" value="MS_channel_C"/>
</dbReference>
<evidence type="ECO:0000259" key="12">
    <source>
        <dbReference type="Pfam" id="PF21082"/>
    </source>
</evidence>
<dbReference type="InterPro" id="IPR011014">
    <property type="entry name" value="MscS_channel_TM-2"/>
</dbReference>
<dbReference type="InterPro" id="IPR023408">
    <property type="entry name" value="MscS_beta-dom_sf"/>
</dbReference>
<dbReference type="Gene3D" id="3.30.70.100">
    <property type="match status" value="1"/>
</dbReference>
<feature type="signal peptide" evidence="10">
    <location>
        <begin position="1"/>
        <end position="23"/>
    </location>
</feature>
<evidence type="ECO:0000256" key="10">
    <source>
        <dbReference type="SAM" id="SignalP"/>
    </source>
</evidence>
<dbReference type="InterPro" id="IPR011066">
    <property type="entry name" value="MscS_channel_C_sf"/>
</dbReference>
<dbReference type="Pfam" id="PF21082">
    <property type="entry name" value="MS_channel_3rd"/>
    <property type="match status" value="1"/>
</dbReference>
<dbReference type="OrthoDB" id="9809206at2"/>
<keyword evidence="7" id="KW-0175">Coiled coil</keyword>
<dbReference type="EMBL" id="SJPW01000001">
    <property type="protein sequence ID" value="TWU60018.1"/>
    <property type="molecule type" value="Genomic_DNA"/>
</dbReference>
<dbReference type="Gene3D" id="2.30.30.60">
    <property type="match status" value="1"/>
</dbReference>
<evidence type="ECO:0000313" key="14">
    <source>
        <dbReference type="Proteomes" id="UP000318288"/>
    </source>
</evidence>
<comment type="caution">
    <text evidence="13">The sequence shown here is derived from an EMBL/GenBank/DDBJ whole genome shotgun (WGS) entry which is preliminary data.</text>
</comment>
<comment type="similarity">
    <text evidence="2">Belongs to the MscS (TC 1.A.23) family.</text>
</comment>
<feature type="domain" description="Mechanosensitive ion channel MscS C-terminal" evidence="12">
    <location>
        <begin position="697"/>
        <end position="780"/>
    </location>
</feature>
<evidence type="ECO:0000256" key="3">
    <source>
        <dbReference type="ARBA" id="ARBA00022475"/>
    </source>
</evidence>
<dbReference type="GO" id="GO:0005886">
    <property type="term" value="C:plasma membrane"/>
    <property type="evidence" value="ECO:0007669"/>
    <property type="project" value="UniProtKB-SubCell"/>
</dbReference>
<gene>
    <name evidence="13" type="primary">mscK_1</name>
    <name evidence="13" type="ORF">Poly51_02910</name>
</gene>
<evidence type="ECO:0000256" key="7">
    <source>
        <dbReference type="SAM" id="Coils"/>
    </source>
</evidence>
<proteinExistence type="inferred from homology"/>
<keyword evidence="5 9" id="KW-1133">Transmembrane helix</keyword>
<keyword evidence="4 9" id="KW-0812">Transmembrane</keyword>
<dbReference type="RefSeq" id="WP_146453567.1">
    <property type="nucleotide sequence ID" value="NZ_SJPW01000001.1"/>
</dbReference>
<keyword evidence="3" id="KW-1003">Cell membrane</keyword>
<feature type="coiled-coil region" evidence="7">
    <location>
        <begin position="244"/>
        <end position="299"/>
    </location>
</feature>
<dbReference type="PANTHER" id="PTHR30347">
    <property type="entry name" value="POTASSIUM CHANNEL RELATED"/>
    <property type="match status" value="1"/>
</dbReference>
<organism evidence="13 14">
    <name type="scientific">Rubripirellula tenax</name>
    <dbReference type="NCBI Taxonomy" id="2528015"/>
    <lineage>
        <taxon>Bacteria</taxon>
        <taxon>Pseudomonadati</taxon>
        <taxon>Planctomycetota</taxon>
        <taxon>Planctomycetia</taxon>
        <taxon>Pirellulales</taxon>
        <taxon>Pirellulaceae</taxon>
        <taxon>Rubripirellula</taxon>
    </lineage>
</organism>
<dbReference type="Gene3D" id="1.10.287.1260">
    <property type="match status" value="1"/>
</dbReference>
<feature type="chain" id="PRO_5022783396" evidence="10">
    <location>
        <begin position="24"/>
        <end position="814"/>
    </location>
</feature>
<evidence type="ECO:0000256" key="4">
    <source>
        <dbReference type="ARBA" id="ARBA00022692"/>
    </source>
</evidence>
<dbReference type="InterPro" id="IPR010920">
    <property type="entry name" value="LSM_dom_sf"/>
</dbReference>
<dbReference type="Pfam" id="PF00924">
    <property type="entry name" value="MS_channel_2nd"/>
    <property type="match status" value="1"/>
</dbReference>
<evidence type="ECO:0000256" key="5">
    <source>
        <dbReference type="ARBA" id="ARBA00022989"/>
    </source>
</evidence>
<name>A0A5C6FF34_9BACT</name>
<dbReference type="InterPro" id="IPR006685">
    <property type="entry name" value="MscS_channel_2nd"/>
</dbReference>
<evidence type="ECO:0000256" key="6">
    <source>
        <dbReference type="ARBA" id="ARBA00023136"/>
    </source>
</evidence>
<feature type="transmembrane region" description="Helical" evidence="9">
    <location>
        <begin position="603"/>
        <end position="623"/>
    </location>
</feature>
<keyword evidence="14" id="KW-1185">Reference proteome</keyword>
<evidence type="ECO:0000256" key="2">
    <source>
        <dbReference type="ARBA" id="ARBA00008017"/>
    </source>
</evidence>
<evidence type="ECO:0000313" key="13">
    <source>
        <dbReference type="EMBL" id="TWU60018.1"/>
    </source>
</evidence>
<dbReference type="SUPFAM" id="SSF82689">
    <property type="entry name" value="Mechanosensitive channel protein MscS (YggB), C-terminal domain"/>
    <property type="match status" value="1"/>
</dbReference>
<evidence type="ECO:0000256" key="8">
    <source>
        <dbReference type="SAM" id="MobiDB-lite"/>
    </source>
</evidence>
<dbReference type="InterPro" id="IPR052702">
    <property type="entry name" value="MscS-like_channel"/>
</dbReference>
<evidence type="ECO:0000256" key="1">
    <source>
        <dbReference type="ARBA" id="ARBA00004651"/>
    </source>
</evidence>
<dbReference type="SUPFAM" id="SSF82861">
    <property type="entry name" value="Mechanosensitive channel protein MscS (YggB), transmembrane region"/>
    <property type="match status" value="1"/>
</dbReference>
<dbReference type="GO" id="GO:0008381">
    <property type="term" value="F:mechanosensitive monoatomic ion channel activity"/>
    <property type="evidence" value="ECO:0007669"/>
    <property type="project" value="UniProtKB-ARBA"/>
</dbReference>
<keyword evidence="10" id="KW-0732">Signal</keyword>
<accession>A0A5C6FF34</accession>
<dbReference type="AlphaFoldDB" id="A0A5C6FF34"/>
<dbReference type="PANTHER" id="PTHR30347:SF1">
    <property type="entry name" value="MECHANOSENSITIVE CHANNEL MSCK"/>
    <property type="match status" value="1"/>
</dbReference>
<sequence length="814" mass="90116" precursor="true">MPLNANRCFVALSGFFAIASVFAGETGVSDSTGDRAAAHASDADSSTRGGLLRAAVTTPDLSSVHTAEFQVDEIPVGAAQPARNESVDIVLVSAEEELKAEVAAAELDEKQEEVAAELRIAMLEEKQEAAISGSDSAQPTADASRVDLLKQIDVVIAQQQSASSSNEDHDAQVANLKSILTRLADGELDEKPPYSVIFLDGLKESVRNAKTKLLSSESSVVSARSSAETAKLNSEERAKSLRQLKEKSGTAKEGEIQLAELEQKLAEEIFVLRRQELSIAEANQAIAKLQLEIDERKVAIVGDRIVFTKDDLAEKLADLDKTDIELKQRAYRLQSELQFAERRWLAARQEADTTSNAGVELTERVDSLKVAQMAIQEEMTLTNQQLQRIPVLKKAWERRYLVITNQVLRKERNEWASDTNKQIEQITQDRQARRFKLDELRVSQSTVDAKIDAASNNAEEKRWLAAKRDSFDKQAEVYSKSLLTLDNSKRTLERLKTQIEGEPGRSAGEIAEDTWAHAKRLWNYELAAIDDTSLTVGKVCSSILMLFFGFMLARWLSMWLGRRLPKWGVDEAAADAIESLTFYALLVTLGLTALRYANVPLTVFTFLGGAIAIGIGFGSQNILNNFISGLILLAERPIKVGDLIKIGETHGNVTKIGARSTQIRTGDNQDIIVPNSSFLENEVTNLTRRDDRLRTSITIGVAYGSDLDAVLRLLARAESEQSGVLDRPKPMVWFNDFGDNSLVFQVHFWVQAKNMSQVRMIETGVRLKIDAMFREAQIVIAFPQRDLYIQTPRPIDFRLVASDPSSSDSAFKAA</sequence>
<reference evidence="13 14" key="1">
    <citation type="submission" date="2019-02" db="EMBL/GenBank/DDBJ databases">
        <title>Deep-cultivation of Planctomycetes and their phenomic and genomic characterization uncovers novel biology.</title>
        <authorList>
            <person name="Wiegand S."/>
            <person name="Jogler M."/>
            <person name="Boedeker C."/>
            <person name="Pinto D."/>
            <person name="Vollmers J."/>
            <person name="Rivas-Marin E."/>
            <person name="Kohn T."/>
            <person name="Peeters S.H."/>
            <person name="Heuer A."/>
            <person name="Rast P."/>
            <person name="Oberbeckmann S."/>
            <person name="Bunk B."/>
            <person name="Jeske O."/>
            <person name="Meyerdierks A."/>
            <person name="Storesund J.E."/>
            <person name="Kallscheuer N."/>
            <person name="Luecker S."/>
            <person name="Lage O.M."/>
            <person name="Pohl T."/>
            <person name="Merkel B.J."/>
            <person name="Hornburger P."/>
            <person name="Mueller R.-W."/>
            <person name="Bruemmer F."/>
            <person name="Labrenz M."/>
            <person name="Spormann A.M."/>
            <person name="Op Den Camp H."/>
            <person name="Overmann J."/>
            <person name="Amann R."/>
            <person name="Jetten M.S.M."/>
            <person name="Mascher T."/>
            <person name="Medema M.H."/>
            <person name="Devos D.P."/>
            <person name="Kaster A.-K."/>
            <person name="Ovreas L."/>
            <person name="Rohde M."/>
            <person name="Galperin M.Y."/>
            <person name="Jogler C."/>
        </authorList>
    </citation>
    <scope>NUCLEOTIDE SEQUENCE [LARGE SCALE GENOMIC DNA]</scope>
    <source>
        <strain evidence="13 14">Poly51</strain>
    </source>
</reference>
<dbReference type="SUPFAM" id="SSF50182">
    <property type="entry name" value="Sm-like ribonucleoproteins"/>
    <property type="match status" value="1"/>
</dbReference>
<evidence type="ECO:0000256" key="9">
    <source>
        <dbReference type="SAM" id="Phobius"/>
    </source>
</evidence>
<comment type="subcellular location">
    <subcellularLocation>
        <location evidence="1">Cell membrane</location>
        <topology evidence="1">Multi-pass membrane protein</topology>
    </subcellularLocation>
</comment>
<evidence type="ECO:0000259" key="11">
    <source>
        <dbReference type="Pfam" id="PF00924"/>
    </source>
</evidence>
<dbReference type="Proteomes" id="UP000318288">
    <property type="component" value="Unassembled WGS sequence"/>
</dbReference>